<sequence length="2175" mass="237655">MICLSKLCDLTEQLKPGLLVFLVRELLRCTNAGQICGVTAAILSGWSREIRLMITPFIHATIIPMLVKMTKSDEKFDGVTFQVVSCDKADSKPQDKDKRSGGPRLSDAMKCKSDPSKDEPVTPKVQDDKDAFPTIAKDDKPSKFVDDIKVIGAKAQTFSDKFVDVARQIGELVWDTCKELIGPVLVVLFGGLLTLANLFPSGNCVSRWAHKLLATLKNRDFLAGGRDKTLTMSGIIDSIFNVEIFPSETPGALDYSKVLDEFRGVNALLISDPATALSDDAMWDRCAAVQARLRTIDDKTLNGVDKSQHLMLVQLVKSLEVLRSELQVEAGRRRKPVVVVLCGPPGVGKTHFLNNIVATVNAKGKVKGCDYWDCNKPNQDCLTGKSVLIMEEFGLVNMEADQKVLMGLADTRPFSPDCDQIDKKEVRLSPKLILVTTNREDIYKGFFSPAALGRRITMHVRCDRTAMTSWLVNNPGDDPTQAQLDGWFGQPLEMHVLPRIACDWTGDCYDLIGRRYQSDCVKTSEKEIMSTITDLLLKHEEEFKATVKFQANVDCPIVVVRGAPGTGKTTFTDTLGLPFVHDPHQKPGFEEFIGHCLSDDRDVVYMTCNFPDLALRVDALGPQTLSAFVRRCKFFDFSYRKKSMWSRARFEPADVHRRGWGTTVKLSHGGEAITAYVMGRMIHAVECTKKRTTVSNGTAALGRVIAKTNKDSTQFVGMTVFDIFTAVDIEDASFMPIAVTLLASQDKCSKSGSLQEMATGVTSTNTAYDGEPVSITFSNGYLTFTSEVVDGKSVLVCGHKEVVEPDATIRRKPPVQRGSTHLQELLKPALDPEVMQILTIVFTCVGTAAMAMVEMPGTRDSRPELQYRPGRMVGGKWIYDDEDDNTPRRRVIIQPDERRFDPAGPLWSEAVGTVDYSEVIDFQTGVSKCIVPLSSAQGDRVSWGFSLSSGILMNNHAVPVARKIGNMRVGPVECVKITGKDVTIVQAKLPITKSTHKQSAMVEGEEIFLVDHAGTETPYRVCGMRRVLSPNGGHYNMRLLSGPATEAGDCGLPYIRRVGREVEFLGIHSGMCGDSIMCTPWINSPEFQMVGDRTSLYRTQLPEDLCPRVYRPSPKTQPGLTTEQLERRQMDQVFTADYNDAVIDTSELADRISESAAYVECHTGQCTQWGRVQSILSMDMKTSAGPSYGCPKSEVFTPEGELRPQWRATYVARCKDIDPTCKIVLKDEMRPIEKAEVGASRVIYGYNVQETVKCKQLIGDVQAKLVRTVGDHCFSVGINNQDGSWDRTFTELKKFEHFVAADFSAWDKSVSPQLMDAAIDTLTGPIIEPVRSEARLRLKRVSRPNTQHGTPLRGLPSGMCGTSHLNCTLHLLMVNQALADMGEEPYSDNNCGIKFFCYGDDFVAGTSTKAHLDALCRVWKRWGFTATNTAKTGPPEFCAFDELEFLRRTTVTAGGMLCGALRIESVMRGLVWCRQPVPRREGVGSEVIHLPTRDMESKLQCVVGELWVHGPRVYAEQVRRIVKAFRGSGVRIPFCIPEWKRVVMRAHFGEDGESVITDSSVDFQMDTKTDAAAPAQGEVVMGDGVAGMASVAAPTVGMEMAQGTTGGEVSVDPAIYTRWATTETAVFSLTTVMRPGTILYQQRIHPTANMYTNHLSLMYNSWGGSFDFGLFMTHNAFVGGQLAAVFLPPGIDPADYSLAQLLSFDHQILDIMTMSGVILTASDIKNVLWHRMTDTSTTGYGGTFVVVLANEVIYAGDAATSLMVRVMSRPSANFAFSMLMPPRGLTQDVAQEGSSYALMMAVPGSSPVFNADINGFVIMSQSSSAGSRTMSEAIVASDGTDNITGVRLRTGKTQTVQCVVARVEATAGSYIINMVGPDGAIWDPTSSVTGLDGLTGSAPPQLGIRYHGDNRVMYCFSEEGDVGFSSNQANIQLSGTAGNQSWILTGAHVGWPLGQPVYLTFQVNETIAGIGPVPPLNPGESLCGYIGLTHQVPQFEYQTAALGAGLSVLPVPEGCPLFTHSSNGVPTGAEVKLTSTGHLVSGGIATTTIYEGFNEFRYVGVVSPNYIPRGPTTSAGLRISDERETLRRCLALLSRARLGELSEDSAVLLAGLPDRRLPTRVHGTANSRVRRTIAACFPGGTQHSPAQGSAVQPGTSEEDPGRAGQCSGMPRLRRI</sequence>
<feature type="compositionally biased region" description="Polar residues" evidence="16">
    <location>
        <begin position="2141"/>
        <end position="2155"/>
    </location>
</feature>
<evidence type="ECO:0000313" key="19">
    <source>
        <dbReference type="EMBL" id="AVM87218.1"/>
    </source>
</evidence>
<dbReference type="Gene3D" id="2.60.120.20">
    <property type="match status" value="1"/>
</dbReference>
<keyword evidence="8" id="KW-0548">Nucleotidyltransferase</keyword>
<dbReference type="InterPro" id="IPR001205">
    <property type="entry name" value="RNA-dir_pol_C"/>
</dbReference>
<evidence type="ECO:0000259" key="18">
    <source>
        <dbReference type="PROSITE" id="PS51218"/>
    </source>
</evidence>
<evidence type="ECO:0000256" key="5">
    <source>
        <dbReference type="ARBA" id="ARBA00022553"/>
    </source>
</evidence>
<dbReference type="GO" id="GO:0039694">
    <property type="term" value="P:viral RNA genome replication"/>
    <property type="evidence" value="ECO:0007669"/>
    <property type="project" value="InterPro"/>
</dbReference>
<feature type="region of interest" description="Disordered" evidence="16">
    <location>
        <begin position="2137"/>
        <end position="2175"/>
    </location>
</feature>
<dbReference type="GO" id="GO:0006508">
    <property type="term" value="P:proteolysis"/>
    <property type="evidence" value="ECO:0007669"/>
    <property type="project" value="UniProtKB-KW"/>
</dbReference>
<evidence type="ECO:0000256" key="14">
    <source>
        <dbReference type="ARBA" id="ARBA00022953"/>
    </source>
</evidence>
<organism evidence="19">
    <name type="scientific">Wenling rattails calicivirus 3</name>
    <dbReference type="NCBI Taxonomy" id="2116390"/>
    <lineage>
        <taxon>Viruses</taxon>
        <taxon>Riboviria</taxon>
        <taxon>Orthornavirae</taxon>
        <taxon>Pisuviricota</taxon>
        <taxon>Pisoniviricetes</taxon>
        <taxon>Picornavirales</taxon>
        <taxon>Caliciviridae</taxon>
    </lineage>
</organism>
<dbReference type="GO" id="GO:0030430">
    <property type="term" value="C:host cell cytoplasm"/>
    <property type="evidence" value="ECO:0007669"/>
    <property type="project" value="UniProtKB-SubCell"/>
</dbReference>
<dbReference type="PROSITE" id="PS51218">
    <property type="entry name" value="SF3_HELICASE_2"/>
    <property type="match status" value="1"/>
</dbReference>
<evidence type="ECO:0000256" key="9">
    <source>
        <dbReference type="ARBA" id="ARBA00022741"/>
    </source>
</evidence>
<feature type="region of interest" description="Disordered" evidence="16">
    <location>
        <begin position="89"/>
        <end position="132"/>
    </location>
</feature>
<dbReference type="InterPro" id="IPR004004">
    <property type="entry name" value="Helic/Pol/Pept_Calicivir-typ"/>
</dbReference>
<evidence type="ECO:0000256" key="10">
    <source>
        <dbReference type="ARBA" id="ARBA00022801"/>
    </source>
</evidence>
<dbReference type="SUPFAM" id="SSF56672">
    <property type="entry name" value="DNA/RNA polymerases"/>
    <property type="match status" value="1"/>
</dbReference>
<evidence type="ECO:0000256" key="2">
    <source>
        <dbReference type="ARBA" id="ARBA00004328"/>
    </source>
</evidence>
<keyword evidence="4" id="KW-0191">Covalent protein-RNA linkage</keyword>
<dbReference type="SUPFAM" id="SSF52540">
    <property type="entry name" value="P-loop containing nucleoside triphosphate hydrolases"/>
    <property type="match status" value="1"/>
</dbReference>
<dbReference type="InterPro" id="IPR000605">
    <property type="entry name" value="Helicase_SF3_ssDNA/RNA_vir"/>
</dbReference>
<proteinExistence type="predicted"/>
<dbReference type="PROSITE" id="PS50507">
    <property type="entry name" value="RDRP_SSRNA_POS"/>
    <property type="match status" value="1"/>
</dbReference>
<evidence type="ECO:0000256" key="16">
    <source>
        <dbReference type="SAM" id="MobiDB-lite"/>
    </source>
</evidence>
<dbReference type="GO" id="GO:0003723">
    <property type="term" value="F:RNA binding"/>
    <property type="evidence" value="ECO:0007669"/>
    <property type="project" value="InterPro"/>
</dbReference>
<dbReference type="InterPro" id="IPR043502">
    <property type="entry name" value="DNA/RNA_pol_sf"/>
</dbReference>
<evidence type="ECO:0000256" key="8">
    <source>
        <dbReference type="ARBA" id="ARBA00022695"/>
    </source>
</evidence>
<dbReference type="Pfam" id="PF00915">
    <property type="entry name" value="Calici_coat"/>
    <property type="match status" value="1"/>
</dbReference>
<dbReference type="GO" id="GO:0003724">
    <property type="term" value="F:RNA helicase activity"/>
    <property type="evidence" value="ECO:0007669"/>
    <property type="project" value="InterPro"/>
</dbReference>
<evidence type="ECO:0000256" key="11">
    <source>
        <dbReference type="ARBA" id="ARBA00022807"/>
    </source>
</evidence>
<dbReference type="InterPro" id="IPR007094">
    <property type="entry name" value="RNA-dir_pol_PSvirus"/>
</dbReference>
<dbReference type="GO" id="GO:0006351">
    <property type="term" value="P:DNA-templated transcription"/>
    <property type="evidence" value="ECO:0007669"/>
    <property type="project" value="InterPro"/>
</dbReference>
<dbReference type="InterPro" id="IPR029053">
    <property type="entry name" value="Viral_coat"/>
</dbReference>
<dbReference type="GO" id="GO:0008234">
    <property type="term" value="F:cysteine-type peptidase activity"/>
    <property type="evidence" value="ECO:0007669"/>
    <property type="project" value="UniProtKB-KW"/>
</dbReference>
<dbReference type="InterPro" id="IPR014759">
    <property type="entry name" value="Helicase_SF3_ssRNA_vir"/>
</dbReference>
<evidence type="ECO:0000259" key="17">
    <source>
        <dbReference type="PROSITE" id="PS50507"/>
    </source>
</evidence>
<dbReference type="GO" id="GO:0044423">
    <property type="term" value="C:virion component"/>
    <property type="evidence" value="ECO:0007669"/>
    <property type="project" value="UniProtKB-KW"/>
</dbReference>
<feature type="domain" description="RdRp catalytic" evidence="17">
    <location>
        <begin position="1296"/>
        <end position="1414"/>
    </location>
</feature>
<feature type="domain" description="SF3 helicase" evidence="18">
    <location>
        <begin position="315"/>
        <end position="477"/>
    </location>
</feature>
<feature type="compositionally biased region" description="Basic and acidic residues" evidence="16">
    <location>
        <begin position="107"/>
        <end position="132"/>
    </location>
</feature>
<reference evidence="19" key="1">
    <citation type="journal article" date="2018" name="Nature">
        <title>The evolutionary history of vertebrate RNA viruses.</title>
        <authorList>
            <person name="Shi M."/>
            <person name="Lin X.D."/>
            <person name="Chen X."/>
            <person name="Tian J.H."/>
            <person name="Chen L.J."/>
            <person name="Li K."/>
            <person name="Wang W."/>
            <person name="Eden J.S."/>
            <person name="Shen J.J."/>
            <person name="Liu L."/>
            <person name="Holmes E.C."/>
            <person name="Zhang Y.Z."/>
        </authorList>
    </citation>
    <scope>NUCLEOTIDE SEQUENCE</scope>
    <source>
        <strain evidence="19">XYHYC192062</strain>
    </source>
</reference>
<evidence type="ECO:0000256" key="13">
    <source>
        <dbReference type="ARBA" id="ARBA00022844"/>
    </source>
</evidence>
<dbReference type="Pfam" id="PF00910">
    <property type="entry name" value="RNA_helicase"/>
    <property type="match status" value="1"/>
</dbReference>
<evidence type="ECO:0000256" key="4">
    <source>
        <dbReference type="ARBA" id="ARBA00022520"/>
    </source>
</evidence>
<dbReference type="InterPro" id="IPR027417">
    <property type="entry name" value="P-loop_NTPase"/>
</dbReference>
<keyword evidence="14" id="KW-0693">Viral RNA replication</keyword>
<keyword evidence="10" id="KW-0378">Hydrolase</keyword>
<dbReference type="Gene3D" id="3.30.70.270">
    <property type="match status" value="1"/>
</dbReference>
<keyword evidence="11" id="KW-0788">Thiol protease</keyword>
<name>A0A2P1GML1_9CALI</name>
<dbReference type="Gene3D" id="1.20.960.20">
    <property type="match status" value="1"/>
</dbReference>
<evidence type="ECO:0000256" key="6">
    <source>
        <dbReference type="ARBA" id="ARBA00022670"/>
    </source>
</evidence>
<keyword evidence="7" id="KW-0808">Transferase</keyword>
<dbReference type="PRINTS" id="PR00918">
    <property type="entry name" value="CALICVIRUSNS"/>
</dbReference>
<keyword evidence="12" id="KW-0067">ATP-binding</keyword>
<keyword evidence="13" id="KW-0946">Virion</keyword>
<accession>A0A2P1GML1</accession>
<keyword evidence="5" id="KW-0597">Phosphoprotein</keyword>
<dbReference type="GO" id="GO:0003968">
    <property type="term" value="F:RNA-directed RNA polymerase activity"/>
    <property type="evidence" value="ECO:0007669"/>
    <property type="project" value="UniProtKB-KW"/>
</dbReference>
<evidence type="ECO:0000256" key="7">
    <source>
        <dbReference type="ARBA" id="ARBA00022679"/>
    </source>
</evidence>
<dbReference type="EMBL" id="MG599971">
    <property type="protein sequence ID" value="AVM87218.1"/>
    <property type="molecule type" value="Genomic_RNA"/>
</dbReference>
<comment type="subcellular location">
    <subcellularLocation>
        <location evidence="1">Host cytoplasm</location>
    </subcellularLocation>
    <subcellularLocation>
        <location evidence="2">Virion</location>
    </subcellularLocation>
</comment>
<evidence type="ECO:0000256" key="1">
    <source>
        <dbReference type="ARBA" id="ARBA00004192"/>
    </source>
</evidence>
<dbReference type="InterPro" id="IPR004005">
    <property type="entry name" value="Calicivirus_coat"/>
</dbReference>
<keyword evidence="15" id="KW-1035">Host cytoplasm</keyword>
<dbReference type="GO" id="GO:0005524">
    <property type="term" value="F:ATP binding"/>
    <property type="evidence" value="ECO:0007669"/>
    <property type="project" value="UniProtKB-KW"/>
</dbReference>
<evidence type="ECO:0000256" key="15">
    <source>
        <dbReference type="ARBA" id="ARBA00023200"/>
    </source>
</evidence>
<keyword evidence="9" id="KW-0547">Nucleotide-binding</keyword>
<dbReference type="SUPFAM" id="SSF88633">
    <property type="entry name" value="Positive stranded ssRNA viruses"/>
    <property type="match status" value="1"/>
</dbReference>
<keyword evidence="3" id="KW-0696">RNA-directed RNA polymerase</keyword>
<dbReference type="Gene3D" id="3.40.50.300">
    <property type="entry name" value="P-loop containing nucleotide triphosphate hydrolases"/>
    <property type="match status" value="1"/>
</dbReference>
<dbReference type="InterPro" id="IPR043128">
    <property type="entry name" value="Rev_trsase/Diguanyl_cyclase"/>
</dbReference>
<keyword evidence="6" id="KW-0645">Protease</keyword>
<protein>
    <submittedName>
        <fullName evidence="19">Polyprotein</fullName>
    </submittedName>
</protein>
<evidence type="ECO:0000256" key="12">
    <source>
        <dbReference type="ARBA" id="ARBA00022840"/>
    </source>
</evidence>
<feature type="compositionally biased region" description="Basic and acidic residues" evidence="16">
    <location>
        <begin position="89"/>
        <end position="100"/>
    </location>
</feature>
<evidence type="ECO:0000256" key="3">
    <source>
        <dbReference type="ARBA" id="ARBA00022484"/>
    </source>
</evidence>
<dbReference type="Pfam" id="PF00680">
    <property type="entry name" value="RdRP_1"/>
    <property type="match status" value="1"/>
</dbReference>